<evidence type="ECO:0000256" key="1">
    <source>
        <dbReference type="SAM" id="Phobius"/>
    </source>
</evidence>
<comment type="caution">
    <text evidence="2">The sequence shown here is derived from an EMBL/GenBank/DDBJ whole genome shotgun (WGS) entry which is preliminary data.</text>
</comment>
<dbReference type="AlphaFoldDB" id="A0AAV2B973"/>
<sequence length="111" mass="12474">MASRPKIHSQNDSERSLIILPAILGIISLFIFWEILQSPLIQIVKSLLGGLLLVYFSWEIIYFDSIMPGIQPASPLSPSNIKSVSGHTLHMNYALAVINGAFFALFINWWM</sequence>
<organism evidence="2 3">
    <name type="scientific">Larinioides sclopetarius</name>
    <dbReference type="NCBI Taxonomy" id="280406"/>
    <lineage>
        <taxon>Eukaryota</taxon>
        <taxon>Metazoa</taxon>
        <taxon>Ecdysozoa</taxon>
        <taxon>Arthropoda</taxon>
        <taxon>Chelicerata</taxon>
        <taxon>Arachnida</taxon>
        <taxon>Araneae</taxon>
        <taxon>Araneomorphae</taxon>
        <taxon>Entelegynae</taxon>
        <taxon>Araneoidea</taxon>
        <taxon>Araneidae</taxon>
        <taxon>Larinioides</taxon>
    </lineage>
</organism>
<feature type="transmembrane region" description="Helical" evidence="1">
    <location>
        <begin position="48"/>
        <end position="70"/>
    </location>
</feature>
<feature type="transmembrane region" description="Helical" evidence="1">
    <location>
        <begin position="16"/>
        <end position="36"/>
    </location>
</feature>
<dbReference type="Proteomes" id="UP001497382">
    <property type="component" value="Unassembled WGS sequence"/>
</dbReference>
<keyword evidence="3" id="KW-1185">Reference proteome</keyword>
<reference evidence="2 3" key="1">
    <citation type="submission" date="2024-04" db="EMBL/GenBank/DDBJ databases">
        <authorList>
            <person name="Rising A."/>
            <person name="Reimegard J."/>
            <person name="Sonavane S."/>
            <person name="Akerstrom W."/>
            <person name="Nylinder S."/>
            <person name="Hedman E."/>
            <person name="Kallberg Y."/>
        </authorList>
    </citation>
    <scope>NUCLEOTIDE SEQUENCE [LARGE SCALE GENOMIC DNA]</scope>
</reference>
<keyword evidence="1" id="KW-1133">Transmembrane helix</keyword>
<name>A0AAV2B973_9ARAC</name>
<evidence type="ECO:0000313" key="2">
    <source>
        <dbReference type="EMBL" id="CAL1292751.1"/>
    </source>
</evidence>
<evidence type="ECO:0000313" key="3">
    <source>
        <dbReference type="Proteomes" id="UP001497382"/>
    </source>
</evidence>
<keyword evidence="1" id="KW-0812">Transmembrane</keyword>
<gene>
    <name evidence="2" type="ORF">LARSCL_LOCUS17823</name>
</gene>
<dbReference type="PANTHER" id="PTHR28640:SF1">
    <property type="entry name" value="ADP-RIBOSYLATION FACTOR-LIKE PROTEIN 6-INTERACTING PROTEIN 6"/>
    <property type="match status" value="1"/>
</dbReference>
<feature type="transmembrane region" description="Helical" evidence="1">
    <location>
        <begin position="90"/>
        <end position="110"/>
    </location>
</feature>
<keyword evidence="1" id="KW-0472">Membrane</keyword>
<accession>A0AAV2B973</accession>
<proteinExistence type="predicted"/>
<dbReference type="PANTHER" id="PTHR28640">
    <property type="entry name" value="ADP-RIBOSYLATION FACTOR-LIKE PROTEIN 6-INTERACTING PROTEIN 6"/>
    <property type="match status" value="1"/>
</dbReference>
<dbReference type="EMBL" id="CAXIEN010000312">
    <property type="protein sequence ID" value="CAL1292751.1"/>
    <property type="molecule type" value="Genomic_DNA"/>
</dbReference>
<dbReference type="InterPro" id="IPR029383">
    <property type="entry name" value="ARL6IP6"/>
</dbReference>
<protein>
    <submittedName>
        <fullName evidence="2">Uncharacterized protein</fullName>
    </submittedName>
</protein>
<dbReference type="Pfam" id="PF15062">
    <property type="entry name" value="ARL6IP6"/>
    <property type="match status" value="1"/>
</dbReference>